<evidence type="ECO:0000256" key="1">
    <source>
        <dbReference type="ARBA" id="ARBA00006611"/>
    </source>
</evidence>
<evidence type="ECO:0000313" key="6">
    <source>
        <dbReference type="Proteomes" id="UP000242502"/>
    </source>
</evidence>
<evidence type="ECO:0000259" key="4">
    <source>
        <dbReference type="Pfam" id="PF00437"/>
    </source>
</evidence>
<keyword evidence="2" id="KW-0547">Nucleotide-binding</keyword>
<dbReference type="PANTHER" id="PTHR30258">
    <property type="entry name" value="TYPE II SECRETION SYSTEM PROTEIN GSPE-RELATED"/>
    <property type="match status" value="1"/>
</dbReference>
<accession>A0A1D2QPT0</accession>
<gene>
    <name evidence="5" type="ORF">AB835_08095</name>
</gene>
<dbReference type="AlphaFoldDB" id="A0A1D2QPT0"/>
<comment type="similarity">
    <text evidence="1">Belongs to the GSP E family.</text>
</comment>
<keyword evidence="3" id="KW-0067">ATP-binding</keyword>
<dbReference type="Pfam" id="PF00437">
    <property type="entry name" value="T2SSE"/>
    <property type="match status" value="1"/>
</dbReference>
<dbReference type="PANTHER" id="PTHR30258:SF3">
    <property type="entry name" value="SLL1921 PROTEIN"/>
    <property type="match status" value="1"/>
</dbReference>
<dbReference type="InterPro" id="IPR001482">
    <property type="entry name" value="T2SS/T4SS_dom"/>
</dbReference>
<dbReference type="Gene3D" id="3.30.450.90">
    <property type="match status" value="1"/>
</dbReference>
<dbReference type="InterPro" id="IPR027417">
    <property type="entry name" value="P-loop_NTPase"/>
</dbReference>
<evidence type="ECO:0000313" key="5">
    <source>
        <dbReference type="EMBL" id="ODS23564.1"/>
    </source>
</evidence>
<evidence type="ECO:0000256" key="2">
    <source>
        <dbReference type="ARBA" id="ARBA00022741"/>
    </source>
</evidence>
<sequence>MGAVIRRVDELNTLCPGWKAYEEESRVFASLGIKTPMGSFMLLAQEESEKLLLLVSPDAHNSQEFYMVGTKLLREYDVQVLQAESSILRILVTERDEDEKEKVTQQDQQLFHEIIEDAVAQGSSDLMIHATRKGLYEVLYDIDTIPEYIRDLTESEVKGMMRYYYQRIAKNSVEETTHSMESAQFAGGTIMVNSEVVRLRYQSKEVFPYGMDFVIRLLNQSKETGFDDVEDLQLTDDQTAALRRIQNREKGAVAIAGETNSGKSTTAKVQLESIKRDRPDKVVRTLESPVEYLMRFGIRQHEVRESKSADSANAMDQVVKEFMRMNFKLAYVAELRGVETARLFVNILESGHGVYLTLHTSGVFTVYDRLERQGIDKYITTQAGNINALIYQKRLPQLCEHCKVPFVDHHESHPELLSRLEMIGVPLDEVYLKSSTGCNHCRH</sequence>
<reference evidence="5 6" key="1">
    <citation type="journal article" date="2016" name="Appl. Environ. Microbiol.">
        <title>Lack of Overt Genome Reduction in the Bryostatin-Producing Bryozoan Symbiont "Candidatus Endobugula sertula".</title>
        <authorList>
            <person name="Miller I.J."/>
            <person name="Vanee N."/>
            <person name="Fong S.S."/>
            <person name="Lim-Fong G.E."/>
            <person name="Kwan J.C."/>
        </authorList>
    </citation>
    <scope>NUCLEOTIDE SEQUENCE [LARGE SCALE GENOMIC DNA]</scope>
    <source>
        <strain evidence="5">AB1-4</strain>
    </source>
</reference>
<dbReference type="EMBL" id="MDLC01000025">
    <property type="protein sequence ID" value="ODS23564.1"/>
    <property type="molecule type" value="Genomic_DNA"/>
</dbReference>
<dbReference type="GO" id="GO:0005886">
    <property type="term" value="C:plasma membrane"/>
    <property type="evidence" value="ECO:0007669"/>
    <property type="project" value="TreeGrafter"/>
</dbReference>
<dbReference type="STRING" id="62101.AB835_08095"/>
<dbReference type="GO" id="GO:0016887">
    <property type="term" value="F:ATP hydrolysis activity"/>
    <property type="evidence" value="ECO:0007669"/>
    <property type="project" value="TreeGrafter"/>
</dbReference>
<protein>
    <recommendedName>
        <fullName evidence="4">Bacterial type II secretion system protein E domain-containing protein</fullName>
    </recommendedName>
</protein>
<proteinExistence type="inferred from homology"/>
<organism evidence="5 6">
    <name type="scientific">Candidatus Endobugula sertula</name>
    <name type="common">Bugula neritina bacterial symbiont</name>
    <dbReference type="NCBI Taxonomy" id="62101"/>
    <lineage>
        <taxon>Bacteria</taxon>
        <taxon>Pseudomonadati</taxon>
        <taxon>Pseudomonadota</taxon>
        <taxon>Gammaproteobacteria</taxon>
        <taxon>Cellvibrionales</taxon>
        <taxon>Cellvibrionaceae</taxon>
        <taxon>Candidatus Endobugula</taxon>
    </lineage>
</organism>
<name>A0A1D2QPT0_9GAMM</name>
<dbReference type="GO" id="GO:0005524">
    <property type="term" value="F:ATP binding"/>
    <property type="evidence" value="ECO:0007669"/>
    <property type="project" value="UniProtKB-KW"/>
</dbReference>
<dbReference type="Gene3D" id="3.40.50.300">
    <property type="entry name" value="P-loop containing nucleotide triphosphate hydrolases"/>
    <property type="match status" value="1"/>
</dbReference>
<dbReference type="SUPFAM" id="SSF52540">
    <property type="entry name" value="P-loop containing nucleoside triphosphate hydrolases"/>
    <property type="match status" value="1"/>
</dbReference>
<comment type="caution">
    <text evidence="5">The sequence shown here is derived from an EMBL/GenBank/DDBJ whole genome shotgun (WGS) entry which is preliminary data.</text>
</comment>
<dbReference type="Proteomes" id="UP000242502">
    <property type="component" value="Unassembled WGS sequence"/>
</dbReference>
<evidence type="ECO:0000256" key="3">
    <source>
        <dbReference type="ARBA" id="ARBA00022840"/>
    </source>
</evidence>
<feature type="domain" description="Bacterial type II secretion system protein E" evidence="4">
    <location>
        <begin position="109"/>
        <end position="443"/>
    </location>
</feature>